<reference evidence="1 2" key="1">
    <citation type="journal article" date="2019" name="Sci. Rep.">
        <title>Orb-weaving spider Araneus ventricosus genome elucidates the spidroin gene catalogue.</title>
        <authorList>
            <person name="Kono N."/>
            <person name="Nakamura H."/>
            <person name="Ohtoshi R."/>
            <person name="Moran D.A.P."/>
            <person name="Shinohara A."/>
            <person name="Yoshida Y."/>
            <person name="Fujiwara M."/>
            <person name="Mori M."/>
            <person name="Tomita M."/>
            <person name="Arakawa K."/>
        </authorList>
    </citation>
    <scope>NUCLEOTIDE SEQUENCE [LARGE SCALE GENOMIC DNA]</scope>
</reference>
<name>A0A4Y2QEX9_ARAVE</name>
<proteinExistence type="predicted"/>
<accession>A0A4Y2QEX9</accession>
<evidence type="ECO:0000313" key="1">
    <source>
        <dbReference type="EMBL" id="GBN60916.1"/>
    </source>
</evidence>
<organism evidence="1 2">
    <name type="scientific">Araneus ventricosus</name>
    <name type="common">Orbweaver spider</name>
    <name type="synonym">Epeira ventricosa</name>
    <dbReference type="NCBI Taxonomy" id="182803"/>
    <lineage>
        <taxon>Eukaryota</taxon>
        <taxon>Metazoa</taxon>
        <taxon>Ecdysozoa</taxon>
        <taxon>Arthropoda</taxon>
        <taxon>Chelicerata</taxon>
        <taxon>Arachnida</taxon>
        <taxon>Araneae</taxon>
        <taxon>Araneomorphae</taxon>
        <taxon>Entelegynae</taxon>
        <taxon>Araneoidea</taxon>
        <taxon>Araneidae</taxon>
        <taxon>Araneus</taxon>
    </lineage>
</organism>
<comment type="caution">
    <text evidence="1">The sequence shown here is derived from an EMBL/GenBank/DDBJ whole genome shotgun (WGS) entry which is preliminary data.</text>
</comment>
<sequence>MSCADERVLLTVSTFDTVFADQPVAPRTLVQNISQEQVIVRENLEQFQNPVAASPNVSPTTYSRPRPLGPIFKGYVSLLKVLGRLGRGANEALENKPLRIVAQS</sequence>
<dbReference type="AlphaFoldDB" id="A0A4Y2QEX9"/>
<dbReference type="EMBL" id="BGPR01013489">
    <property type="protein sequence ID" value="GBN60916.1"/>
    <property type="molecule type" value="Genomic_DNA"/>
</dbReference>
<gene>
    <name evidence="1" type="ORF">AVEN_66635_1</name>
</gene>
<dbReference type="Proteomes" id="UP000499080">
    <property type="component" value="Unassembled WGS sequence"/>
</dbReference>
<protein>
    <submittedName>
        <fullName evidence="1">Uncharacterized protein</fullName>
    </submittedName>
</protein>
<evidence type="ECO:0000313" key="2">
    <source>
        <dbReference type="Proteomes" id="UP000499080"/>
    </source>
</evidence>
<keyword evidence="2" id="KW-1185">Reference proteome</keyword>